<organism evidence="3 4">
    <name type="scientific">Aestuariispira insulae</name>
    <dbReference type="NCBI Taxonomy" id="1461337"/>
    <lineage>
        <taxon>Bacteria</taxon>
        <taxon>Pseudomonadati</taxon>
        <taxon>Pseudomonadota</taxon>
        <taxon>Alphaproteobacteria</taxon>
        <taxon>Rhodospirillales</taxon>
        <taxon>Kiloniellaceae</taxon>
        <taxon>Aestuariispira</taxon>
    </lineage>
</organism>
<accession>A0A3D9HES4</accession>
<sequence>MVAPVQWLLYNILQIYFVFVIANVILSWLVAFNVINTRNQFVYMVGNFLHKVTEPVMAPIRRVLPAMGGLDLSPIVVLLGIGFLQLMILRYIHF</sequence>
<dbReference type="Pfam" id="PF02325">
    <property type="entry name" value="CCB3_YggT"/>
    <property type="match status" value="1"/>
</dbReference>
<evidence type="ECO:0000313" key="3">
    <source>
        <dbReference type="EMBL" id="RED47992.1"/>
    </source>
</evidence>
<dbReference type="GO" id="GO:0016020">
    <property type="term" value="C:membrane"/>
    <property type="evidence" value="ECO:0007669"/>
    <property type="project" value="InterPro"/>
</dbReference>
<evidence type="ECO:0000256" key="1">
    <source>
        <dbReference type="ARBA" id="ARBA00010894"/>
    </source>
</evidence>
<dbReference type="PANTHER" id="PTHR33219:SF14">
    <property type="entry name" value="PROTEIN COFACTOR ASSEMBLY OF COMPLEX C SUBUNIT B CCB3, CHLOROPLASTIC-RELATED"/>
    <property type="match status" value="1"/>
</dbReference>
<evidence type="ECO:0000256" key="2">
    <source>
        <dbReference type="SAM" id="Phobius"/>
    </source>
</evidence>
<dbReference type="OrthoDB" id="9814445at2"/>
<gene>
    <name evidence="3" type="ORF">DFP90_1089</name>
</gene>
<feature type="transmembrane region" description="Helical" evidence="2">
    <location>
        <begin position="12"/>
        <end position="35"/>
    </location>
</feature>
<dbReference type="PANTHER" id="PTHR33219">
    <property type="entry name" value="YLMG HOMOLOG PROTEIN 2, CHLOROPLASTIC"/>
    <property type="match status" value="1"/>
</dbReference>
<evidence type="ECO:0000313" key="4">
    <source>
        <dbReference type="Proteomes" id="UP000256845"/>
    </source>
</evidence>
<dbReference type="Proteomes" id="UP000256845">
    <property type="component" value="Unassembled WGS sequence"/>
</dbReference>
<dbReference type="InterPro" id="IPR003425">
    <property type="entry name" value="CCB3/YggT"/>
</dbReference>
<dbReference type="EMBL" id="QRDW01000008">
    <property type="protein sequence ID" value="RED47992.1"/>
    <property type="molecule type" value="Genomic_DNA"/>
</dbReference>
<protein>
    <submittedName>
        <fullName evidence="3">YggT family protein</fullName>
    </submittedName>
</protein>
<keyword evidence="2" id="KW-1133">Transmembrane helix</keyword>
<comment type="caution">
    <text evidence="3">The sequence shown here is derived from an EMBL/GenBank/DDBJ whole genome shotgun (WGS) entry which is preliminary data.</text>
</comment>
<keyword evidence="2" id="KW-0472">Membrane</keyword>
<keyword evidence="4" id="KW-1185">Reference proteome</keyword>
<proteinExistence type="inferred from homology"/>
<comment type="similarity">
    <text evidence="1">Belongs to the YggT family.</text>
</comment>
<feature type="transmembrane region" description="Helical" evidence="2">
    <location>
        <begin position="72"/>
        <end position="92"/>
    </location>
</feature>
<dbReference type="AlphaFoldDB" id="A0A3D9HES4"/>
<keyword evidence="2" id="KW-0812">Transmembrane</keyword>
<reference evidence="3 4" key="1">
    <citation type="submission" date="2018-07" db="EMBL/GenBank/DDBJ databases">
        <title>Genomic Encyclopedia of Type Strains, Phase III (KMG-III): the genomes of soil and plant-associated and newly described type strains.</title>
        <authorList>
            <person name="Whitman W."/>
        </authorList>
    </citation>
    <scope>NUCLEOTIDE SEQUENCE [LARGE SCALE GENOMIC DNA]</scope>
    <source>
        <strain evidence="3 4">CECT 8488</strain>
    </source>
</reference>
<name>A0A3D9HES4_9PROT</name>